<keyword evidence="2" id="KW-1185">Reference proteome</keyword>
<evidence type="ECO:0000313" key="2">
    <source>
        <dbReference type="Proteomes" id="UP000828390"/>
    </source>
</evidence>
<dbReference type="AlphaFoldDB" id="A0A9D4DAC6"/>
<reference evidence="1" key="2">
    <citation type="submission" date="2020-11" db="EMBL/GenBank/DDBJ databases">
        <authorList>
            <person name="McCartney M.A."/>
            <person name="Auch B."/>
            <person name="Kono T."/>
            <person name="Mallez S."/>
            <person name="Becker A."/>
            <person name="Gohl D.M."/>
            <person name="Silverstein K.A.T."/>
            <person name="Koren S."/>
            <person name="Bechman K.B."/>
            <person name="Herman A."/>
            <person name="Abrahante J.E."/>
            <person name="Garbe J."/>
        </authorList>
    </citation>
    <scope>NUCLEOTIDE SEQUENCE</scope>
    <source>
        <strain evidence="1">Duluth1</strain>
        <tissue evidence="1">Whole animal</tissue>
    </source>
</reference>
<name>A0A9D4DAC6_DREPO</name>
<gene>
    <name evidence="1" type="ORF">DPMN_047777</name>
</gene>
<evidence type="ECO:0000313" key="1">
    <source>
        <dbReference type="EMBL" id="KAH3741059.1"/>
    </source>
</evidence>
<protein>
    <submittedName>
        <fullName evidence="1">Uncharacterized protein</fullName>
    </submittedName>
</protein>
<dbReference type="Proteomes" id="UP000828390">
    <property type="component" value="Unassembled WGS sequence"/>
</dbReference>
<reference evidence="1" key="1">
    <citation type="journal article" date="2019" name="bioRxiv">
        <title>The Genome of the Zebra Mussel, Dreissena polymorpha: A Resource for Invasive Species Research.</title>
        <authorList>
            <person name="McCartney M.A."/>
            <person name="Auch B."/>
            <person name="Kono T."/>
            <person name="Mallez S."/>
            <person name="Zhang Y."/>
            <person name="Obille A."/>
            <person name="Becker A."/>
            <person name="Abrahante J.E."/>
            <person name="Garbe J."/>
            <person name="Badalamenti J.P."/>
            <person name="Herman A."/>
            <person name="Mangelson H."/>
            <person name="Liachko I."/>
            <person name="Sullivan S."/>
            <person name="Sone E.D."/>
            <person name="Koren S."/>
            <person name="Silverstein K.A.T."/>
            <person name="Beckman K.B."/>
            <person name="Gohl D.M."/>
        </authorList>
    </citation>
    <scope>NUCLEOTIDE SEQUENCE</scope>
    <source>
        <strain evidence="1">Duluth1</strain>
        <tissue evidence="1">Whole animal</tissue>
    </source>
</reference>
<proteinExistence type="predicted"/>
<accession>A0A9D4DAC6</accession>
<organism evidence="1 2">
    <name type="scientific">Dreissena polymorpha</name>
    <name type="common">Zebra mussel</name>
    <name type="synonym">Mytilus polymorpha</name>
    <dbReference type="NCBI Taxonomy" id="45954"/>
    <lineage>
        <taxon>Eukaryota</taxon>
        <taxon>Metazoa</taxon>
        <taxon>Spiralia</taxon>
        <taxon>Lophotrochozoa</taxon>
        <taxon>Mollusca</taxon>
        <taxon>Bivalvia</taxon>
        <taxon>Autobranchia</taxon>
        <taxon>Heteroconchia</taxon>
        <taxon>Euheterodonta</taxon>
        <taxon>Imparidentia</taxon>
        <taxon>Neoheterodontei</taxon>
        <taxon>Myida</taxon>
        <taxon>Dreissenoidea</taxon>
        <taxon>Dreissenidae</taxon>
        <taxon>Dreissena</taxon>
    </lineage>
</organism>
<comment type="caution">
    <text evidence="1">The sequence shown here is derived from an EMBL/GenBank/DDBJ whole genome shotgun (WGS) entry which is preliminary data.</text>
</comment>
<dbReference type="EMBL" id="JAIWYP010000011">
    <property type="protein sequence ID" value="KAH3741059.1"/>
    <property type="molecule type" value="Genomic_DNA"/>
</dbReference>
<sequence>MGFDHSMLVQVNSLHGGCKGYVFKPNWRDRDGLDDSAHIADSHTTKWDAQRAGEVSSCEIVVDEMYMRR</sequence>